<feature type="region of interest" description="Disordered" evidence="1">
    <location>
        <begin position="543"/>
        <end position="565"/>
    </location>
</feature>
<reference evidence="3 4" key="1">
    <citation type="submission" date="2019-03" db="EMBL/GenBank/DDBJ databases">
        <title>Rhodosporidium diobovatum UCD-FST 08-225 genome sequencing, assembly, and annotation.</title>
        <authorList>
            <person name="Fakankun I.U."/>
            <person name="Fristensky B."/>
            <person name="Levin D.B."/>
        </authorList>
    </citation>
    <scope>NUCLEOTIDE SEQUENCE [LARGE SCALE GENOMIC DNA]</scope>
    <source>
        <strain evidence="3 4">UCD-FST 08-225</strain>
    </source>
</reference>
<dbReference type="Proteomes" id="UP000311382">
    <property type="component" value="Unassembled WGS sequence"/>
</dbReference>
<name>A0A5C5FKN9_9BASI</name>
<dbReference type="InterPro" id="IPR053209">
    <property type="entry name" value="Gramillin-biosynth_MTr"/>
</dbReference>
<protein>
    <recommendedName>
        <fullName evidence="2">SET domain-containing protein</fullName>
    </recommendedName>
</protein>
<proteinExistence type="predicted"/>
<dbReference type="InterPro" id="IPR011990">
    <property type="entry name" value="TPR-like_helical_dom_sf"/>
</dbReference>
<accession>A0A5C5FKN9</accession>
<organism evidence="3 4">
    <name type="scientific">Rhodotorula diobovata</name>
    <dbReference type="NCBI Taxonomy" id="5288"/>
    <lineage>
        <taxon>Eukaryota</taxon>
        <taxon>Fungi</taxon>
        <taxon>Dikarya</taxon>
        <taxon>Basidiomycota</taxon>
        <taxon>Pucciniomycotina</taxon>
        <taxon>Microbotryomycetes</taxon>
        <taxon>Sporidiobolales</taxon>
        <taxon>Sporidiobolaceae</taxon>
        <taxon>Rhodotorula</taxon>
    </lineage>
</organism>
<evidence type="ECO:0000259" key="2">
    <source>
        <dbReference type="PROSITE" id="PS50280"/>
    </source>
</evidence>
<dbReference type="SMART" id="SM00028">
    <property type="entry name" value="TPR"/>
    <property type="match status" value="3"/>
</dbReference>
<dbReference type="AlphaFoldDB" id="A0A5C5FKN9"/>
<dbReference type="PANTHER" id="PTHR47643:SF2">
    <property type="entry name" value="TPR DOMAIN PROTEIN (AFU_ORTHOLOGUE AFUA_5G12710)"/>
    <property type="match status" value="1"/>
</dbReference>
<dbReference type="InterPro" id="IPR019734">
    <property type="entry name" value="TPR_rpt"/>
</dbReference>
<feature type="compositionally biased region" description="Basic and acidic residues" evidence="1">
    <location>
        <begin position="543"/>
        <end position="554"/>
    </location>
</feature>
<dbReference type="PROSITE" id="PS50280">
    <property type="entry name" value="SET"/>
    <property type="match status" value="1"/>
</dbReference>
<dbReference type="Pfam" id="PF00856">
    <property type="entry name" value="SET"/>
    <property type="match status" value="1"/>
</dbReference>
<dbReference type="Gene3D" id="1.25.40.10">
    <property type="entry name" value="Tetratricopeptide repeat domain"/>
    <property type="match status" value="1"/>
</dbReference>
<evidence type="ECO:0000313" key="3">
    <source>
        <dbReference type="EMBL" id="TNY17413.1"/>
    </source>
</evidence>
<dbReference type="SMART" id="SM00317">
    <property type="entry name" value="SET"/>
    <property type="match status" value="1"/>
</dbReference>
<dbReference type="InterPro" id="IPR046341">
    <property type="entry name" value="SET_dom_sf"/>
</dbReference>
<dbReference type="STRING" id="5288.A0A5C5FKN9"/>
<sequence length="723" mass="78511">MESLDWDALREAATSLPPPSPLPPPDALPRAAIFAQHTQLTHRERQLDQEGQVRTRKVVIGPGKHFSRATNVNSLRPCALSHRHLELDKPATGLVLVVRTVAAPVRAAAVQLVVEDCEGRAAPLSLYHVPARFGQRELDELFPAGAVFGVKEPLLRSLRSGFHIRIDSPSDLVRLFPSSPLLRSLPSPFPRPPAHFSDGKSPSALKDAGNAAFKAGRWIKAREAYEWALAAIKSENGSDEDEGGLGATVRSNLALVYLKLDLPSAARHVAQRALELLPPRDVALGHADGAPLALDPLRAKLLYRLSLAHYALESYPTCLETLSPLLALSPPDPLALALSTRAHARTLEAAQGPSPATLRALFHSSPAACSELDLADLASPLVGIRPSPTDPTGRRRALVALAPIPRGTLLACLKPLGIVTFNAFHVEDLASSLPGARSTSSSPSLDLDDDNSGQEGFHALTALYPPLASALNHSCVPTASYTFLRSLFLLRARVDLAPGDELTDSYADATDPLEVRAEKLAPHGFACGCELCAEERAAGEETRRERKRLVRELDEGTTDDPGEELDRVRRVKRDLEATYAAEDNGRRAGCVRPPLYAPARLLAQRLADLPSPSQAQLREAVQCEVDALRALGTVLEPREGDEQEDRRWERPRMVEPPRVGDTNAVLSALFVARVWKTLGRDEGTRHWISLARDIEVGQAGVELFELRYGDFARRHGLDLVSST</sequence>
<keyword evidence="4" id="KW-1185">Reference proteome</keyword>
<dbReference type="SUPFAM" id="SSF48452">
    <property type="entry name" value="TPR-like"/>
    <property type="match status" value="1"/>
</dbReference>
<evidence type="ECO:0000313" key="4">
    <source>
        <dbReference type="Proteomes" id="UP000311382"/>
    </source>
</evidence>
<evidence type="ECO:0000256" key="1">
    <source>
        <dbReference type="SAM" id="MobiDB-lite"/>
    </source>
</evidence>
<dbReference type="EMBL" id="SOZI01000206">
    <property type="protein sequence ID" value="TNY17413.1"/>
    <property type="molecule type" value="Genomic_DNA"/>
</dbReference>
<dbReference type="CDD" id="cd20071">
    <property type="entry name" value="SET_SMYD"/>
    <property type="match status" value="1"/>
</dbReference>
<dbReference type="SUPFAM" id="SSF82199">
    <property type="entry name" value="SET domain"/>
    <property type="match status" value="1"/>
</dbReference>
<dbReference type="InterPro" id="IPR001214">
    <property type="entry name" value="SET_dom"/>
</dbReference>
<dbReference type="OrthoDB" id="5945798at2759"/>
<dbReference type="PANTHER" id="PTHR47643">
    <property type="entry name" value="TPR DOMAIN PROTEIN (AFU_ORTHOLOGUE AFUA_5G12710)"/>
    <property type="match status" value="1"/>
</dbReference>
<dbReference type="Gene3D" id="2.170.270.10">
    <property type="entry name" value="SET domain"/>
    <property type="match status" value="1"/>
</dbReference>
<gene>
    <name evidence="3" type="ORF">DMC30DRAFT_419814</name>
</gene>
<comment type="caution">
    <text evidence="3">The sequence shown here is derived from an EMBL/GenBank/DDBJ whole genome shotgun (WGS) entry which is preliminary data.</text>
</comment>
<feature type="domain" description="SET" evidence="2">
    <location>
        <begin position="380"/>
        <end position="507"/>
    </location>
</feature>